<dbReference type="Proteomes" id="UP001054252">
    <property type="component" value="Unassembled WGS sequence"/>
</dbReference>
<protein>
    <submittedName>
        <fullName evidence="2">Uncharacterized protein</fullName>
    </submittedName>
</protein>
<feature type="region of interest" description="Disordered" evidence="1">
    <location>
        <begin position="1"/>
        <end position="52"/>
    </location>
</feature>
<dbReference type="EMBL" id="BPVZ01000039">
    <property type="protein sequence ID" value="GKV13811.1"/>
    <property type="molecule type" value="Genomic_DNA"/>
</dbReference>
<accession>A0AAV5JS96</accession>
<evidence type="ECO:0000313" key="2">
    <source>
        <dbReference type="EMBL" id="GKV13811.1"/>
    </source>
</evidence>
<comment type="caution">
    <text evidence="2">The sequence shown here is derived from an EMBL/GenBank/DDBJ whole genome shotgun (WGS) entry which is preliminary data.</text>
</comment>
<feature type="compositionally biased region" description="Acidic residues" evidence="1">
    <location>
        <begin position="21"/>
        <end position="32"/>
    </location>
</feature>
<gene>
    <name evidence="2" type="ORF">SLEP1_g24786</name>
</gene>
<dbReference type="AlphaFoldDB" id="A0AAV5JS96"/>
<evidence type="ECO:0000256" key="1">
    <source>
        <dbReference type="SAM" id="MobiDB-lite"/>
    </source>
</evidence>
<keyword evidence="3" id="KW-1185">Reference proteome</keyword>
<feature type="compositionally biased region" description="Basic and acidic residues" evidence="1">
    <location>
        <begin position="33"/>
        <end position="43"/>
    </location>
</feature>
<reference evidence="2 3" key="1">
    <citation type="journal article" date="2021" name="Commun. Biol.">
        <title>The genome of Shorea leprosula (Dipterocarpaceae) highlights the ecological relevance of drought in aseasonal tropical rainforests.</title>
        <authorList>
            <person name="Ng K.K.S."/>
            <person name="Kobayashi M.J."/>
            <person name="Fawcett J.A."/>
            <person name="Hatakeyama M."/>
            <person name="Paape T."/>
            <person name="Ng C.H."/>
            <person name="Ang C.C."/>
            <person name="Tnah L.H."/>
            <person name="Lee C.T."/>
            <person name="Nishiyama T."/>
            <person name="Sese J."/>
            <person name="O'Brien M.J."/>
            <person name="Copetti D."/>
            <person name="Mohd Noor M.I."/>
            <person name="Ong R.C."/>
            <person name="Putra M."/>
            <person name="Sireger I.Z."/>
            <person name="Indrioko S."/>
            <person name="Kosugi Y."/>
            <person name="Izuno A."/>
            <person name="Isagi Y."/>
            <person name="Lee S.L."/>
            <person name="Shimizu K.K."/>
        </authorList>
    </citation>
    <scope>NUCLEOTIDE SEQUENCE [LARGE SCALE GENOMIC DNA]</scope>
    <source>
        <strain evidence="2">214</strain>
    </source>
</reference>
<evidence type="ECO:0000313" key="3">
    <source>
        <dbReference type="Proteomes" id="UP001054252"/>
    </source>
</evidence>
<organism evidence="2 3">
    <name type="scientific">Rubroshorea leprosula</name>
    <dbReference type="NCBI Taxonomy" id="152421"/>
    <lineage>
        <taxon>Eukaryota</taxon>
        <taxon>Viridiplantae</taxon>
        <taxon>Streptophyta</taxon>
        <taxon>Embryophyta</taxon>
        <taxon>Tracheophyta</taxon>
        <taxon>Spermatophyta</taxon>
        <taxon>Magnoliopsida</taxon>
        <taxon>eudicotyledons</taxon>
        <taxon>Gunneridae</taxon>
        <taxon>Pentapetalae</taxon>
        <taxon>rosids</taxon>
        <taxon>malvids</taxon>
        <taxon>Malvales</taxon>
        <taxon>Dipterocarpaceae</taxon>
        <taxon>Rubroshorea</taxon>
    </lineage>
</organism>
<sequence>MQVVFQNGSWKKKGDQAMEQQDNEEGDTDQEMAEQREEEHGGDSLRPFQASMQRTNCKTMELMISEMRQLPTDFYGFRRKMRGRMDTMDGKMDQLVNHFFPLPPPSAT</sequence>
<name>A0AAV5JS96_9ROSI</name>
<proteinExistence type="predicted"/>